<dbReference type="Proteomes" id="UP000054217">
    <property type="component" value="Unassembled WGS sequence"/>
</dbReference>
<dbReference type="SUPFAM" id="SSF56112">
    <property type="entry name" value="Protein kinase-like (PK-like)"/>
    <property type="match status" value="1"/>
</dbReference>
<dbReference type="InParanoid" id="A0A0C3IKY7"/>
<dbReference type="InterPro" id="IPR011009">
    <property type="entry name" value="Kinase-like_dom_sf"/>
</dbReference>
<dbReference type="Gene3D" id="3.90.1200.10">
    <property type="match status" value="1"/>
</dbReference>
<sequence length="303" mass="34307">MHKVSGISANTKWDTLSMSVKERVVSQVAEYLKVMFALRFDRTGALYLSSPPEDDVYVGPIVSVPFYRAADGIVRVPEAEPPLHIELSQYRGPFSNTSDYLQSFLHAELHVLSHHRSVILSEMEEQEADEEVVASRLELGERILRKALELCSVYPGNNQPGGVISTSTKPFSLHLDDFRLSNIMINEKSGDVTSLIDFEGATIAPLWECAVIPAWIQDPDDQEGGYEGGPAEDREKLREIFCKVMDSREWSVLYEQGTLFRHFRLWLSLQVACWASEGMEEWVDKRLAWARLHPGVALSEDDY</sequence>
<organism evidence="1 2">
    <name type="scientific">Pisolithus tinctorius Marx 270</name>
    <dbReference type="NCBI Taxonomy" id="870435"/>
    <lineage>
        <taxon>Eukaryota</taxon>
        <taxon>Fungi</taxon>
        <taxon>Dikarya</taxon>
        <taxon>Basidiomycota</taxon>
        <taxon>Agaricomycotina</taxon>
        <taxon>Agaricomycetes</taxon>
        <taxon>Agaricomycetidae</taxon>
        <taxon>Boletales</taxon>
        <taxon>Sclerodermatineae</taxon>
        <taxon>Pisolithaceae</taxon>
        <taxon>Pisolithus</taxon>
    </lineage>
</organism>
<dbReference type="PANTHER" id="PTHR21310">
    <property type="entry name" value="AMINOGLYCOSIDE PHOSPHOTRANSFERASE-RELATED-RELATED"/>
    <property type="match status" value="1"/>
</dbReference>
<name>A0A0C3IKY7_PISTI</name>
<dbReference type="PANTHER" id="PTHR21310:SF13">
    <property type="entry name" value="AMINOGLYCOSIDE PHOSPHOTRANSFERASE DOMAIN-CONTAINING PROTEIN"/>
    <property type="match status" value="1"/>
</dbReference>
<evidence type="ECO:0000313" key="2">
    <source>
        <dbReference type="Proteomes" id="UP000054217"/>
    </source>
</evidence>
<dbReference type="EMBL" id="KN832026">
    <property type="protein sequence ID" value="KIN97642.1"/>
    <property type="molecule type" value="Genomic_DNA"/>
</dbReference>
<protein>
    <submittedName>
        <fullName evidence="1">Uncharacterized protein</fullName>
    </submittedName>
</protein>
<dbReference type="HOGENOM" id="CLU_058287_0_0_1"/>
<dbReference type="OrthoDB" id="10003767at2759"/>
<proteinExistence type="predicted"/>
<gene>
    <name evidence="1" type="ORF">M404DRAFT_1005937</name>
</gene>
<reference evidence="1 2" key="1">
    <citation type="submission" date="2014-04" db="EMBL/GenBank/DDBJ databases">
        <authorList>
            <consortium name="DOE Joint Genome Institute"/>
            <person name="Kuo A."/>
            <person name="Kohler A."/>
            <person name="Costa M.D."/>
            <person name="Nagy L.G."/>
            <person name="Floudas D."/>
            <person name="Copeland A."/>
            <person name="Barry K.W."/>
            <person name="Cichocki N."/>
            <person name="Veneault-Fourrey C."/>
            <person name="LaButti K."/>
            <person name="Lindquist E.A."/>
            <person name="Lipzen A."/>
            <person name="Lundell T."/>
            <person name="Morin E."/>
            <person name="Murat C."/>
            <person name="Sun H."/>
            <person name="Tunlid A."/>
            <person name="Henrissat B."/>
            <person name="Grigoriev I.V."/>
            <person name="Hibbett D.S."/>
            <person name="Martin F."/>
            <person name="Nordberg H.P."/>
            <person name="Cantor M.N."/>
            <person name="Hua S.X."/>
        </authorList>
    </citation>
    <scope>NUCLEOTIDE SEQUENCE [LARGE SCALE GENOMIC DNA]</scope>
    <source>
        <strain evidence="1 2">Marx 270</strain>
    </source>
</reference>
<accession>A0A0C3IKY7</accession>
<evidence type="ECO:0000313" key="1">
    <source>
        <dbReference type="EMBL" id="KIN97642.1"/>
    </source>
</evidence>
<dbReference type="AlphaFoldDB" id="A0A0C3IKY7"/>
<dbReference type="InterPro" id="IPR051678">
    <property type="entry name" value="AGP_Transferase"/>
</dbReference>
<keyword evidence="2" id="KW-1185">Reference proteome</keyword>
<dbReference type="STRING" id="870435.A0A0C3IKY7"/>
<reference evidence="2" key="2">
    <citation type="submission" date="2015-01" db="EMBL/GenBank/DDBJ databases">
        <title>Evolutionary Origins and Diversification of the Mycorrhizal Mutualists.</title>
        <authorList>
            <consortium name="DOE Joint Genome Institute"/>
            <consortium name="Mycorrhizal Genomics Consortium"/>
            <person name="Kohler A."/>
            <person name="Kuo A."/>
            <person name="Nagy L.G."/>
            <person name="Floudas D."/>
            <person name="Copeland A."/>
            <person name="Barry K.W."/>
            <person name="Cichocki N."/>
            <person name="Veneault-Fourrey C."/>
            <person name="LaButti K."/>
            <person name="Lindquist E.A."/>
            <person name="Lipzen A."/>
            <person name="Lundell T."/>
            <person name="Morin E."/>
            <person name="Murat C."/>
            <person name="Riley R."/>
            <person name="Ohm R."/>
            <person name="Sun H."/>
            <person name="Tunlid A."/>
            <person name="Henrissat B."/>
            <person name="Grigoriev I.V."/>
            <person name="Hibbett D.S."/>
            <person name="Martin F."/>
        </authorList>
    </citation>
    <scope>NUCLEOTIDE SEQUENCE [LARGE SCALE GENOMIC DNA]</scope>
    <source>
        <strain evidence="2">Marx 270</strain>
    </source>
</reference>